<keyword evidence="5 9" id="KW-0560">Oxidoreductase</keyword>
<dbReference type="InterPro" id="IPR013512">
    <property type="entry name" value="DXP_reductoisomerase_N"/>
</dbReference>
<feature type="binding site" evidence="9">
    <location>
        <position position="151"/>
    </location>
    <ligand>
        <name>1-deoxy-D-xylulose 5-phosphate</name>
        <dbReference type="ChEBI" id="CHEBI:57792"/>
    </ligand>
</feature>
<dbReference type="GO" id="GO:0016853">
    <property type="term" value="F:isomerase activity"/>
    <property type="evidence" value="ECO:0007669"/>
    <property type="project" value="UniProtKB-KW"/>
</dbReference>
<dbReference type="GO" id="GO:0030145">
    <property type="term" value="F:manganese ion binding"/>
    <property type="evidence" value="ECO:0007669"/>
    <property type="project" value="TreeGrafter"/>
</dbReference>
<keyword evidence="14" id="KW-1185">Reference proteome</keyword>
<feature type="binding site" evidence="9">
    <location>
        <position position="150"/>
    </location>
    <ligand>
        <name>Mn(2+)</name>
        <dbReference type="ChEBI" id="CHEBI:29035"/>
    </ligand>
</feature>
<dbReference type="SUPFAM" id="SSF69055">
    <property type="entry name" value="1-deoxy-D-xylulose-5-phosphate reductoisomerase, C-terminal domain"/>
    <property type="match status" value="1"/>
</dbReference>
<dbReference type="PANTHER" id="PTHR30525">
    <property type="entry name" value="1-DEOXY-D-XYLULOSE 5-PHOSPHATE REDUCTOISOMERASE"/>
    <property type="match status" value="1"/>
</dbReference>
<dbReference type="AlphaFoldDB" id="A0A1T4V8G9"/>
<keyword evidence="9" id="KW-0460">Magnesium</keyword>
<feature type="binding site" evidence="9">
    <location>
        <position position="16"/>
    </location>
    <ligand>
        <name>NADPH</name>
        <dbReference type="ChEBI" id="CHEBI:57783"/>
    </ligand>
</feature>
<dbReference type="EC" id="1.1.1.267" evidence="9"/>
<feature type="binding site" evidence="9">
    <location>
        <position position="212"/>
    </location>
    <ligand>
        <name>1-deoxy-D-xylulose 5-phosphate</name>
        <dbReference type="ChEBI" id="CHEBI:57792"/>
    </ligand>
</feature>
<dbReference type="GO" id="GO:0070402">
    <property type="term" value="F:NADPH binding"/>
    <property type="evidence" value="ECO:0007669"/>
    <property type="project" value="InterPro"/>
</dbReference>
<dbReference type="NCBIfam" id="TIGR00243">
    <property type="entry name" value="Dxr"/>
    <property type="match status" value="1"/>
</dbReference>
<evidence type="ECO:0000313" key="13">
    <source>
        <dbReference type="EMBL" id="SKA61203.1"/>
    </source>
</evidence>
<feature type="binding site" evidence="9">
    <location>
        <position position="15"/>
    </location>
    <ligand>
        <name>NADPH</name>
        <dbReference type="ChEBI" id="CHEBI:57783"/>
    </ligand>
</feature>
<feature type="binding site" evidence="9">
    <location>
        <position position="126"/>
    </location>
    <ligand>
        <name>NADPH</name>
        <dbReference type="ChEBI" id="CHEBI:57783"/>
    </ligand>
</feature>
<gene>
    <name evidence="9" type="primary">dxr</name>
    <name evidence="13" type="ORF">SAMN02745111_00405</name>
</gene>
<dbReference type="SUPFAM" id="SSF55347">
    <property type="entry name" value="Glyceraldehyde-3-phosphate dehydrogenase-like, C-terminal domain"/>
    <property type="match status" value="1"/>
</dbReference>
<dbReference type="NCBIfam" id="NF009114">
    <property type="entry name" value="PRK12464.1"/>
    <property type="match status" value="1"/>
</dbReference>
<dbReference type="InterPro" id="IPR036169">
    <property type="entry name" value="DXPR_C_sf"/>
</dbReference>
<feature type="binding site" evidence="9">
    <location>
        <position position="152"/>
    </location>
    <ligand>
        <name>1-deoxy-D-xylulose 5-phosphate</name>
        <dbReference type="ChEBI" id="CHEBI:57792"/>
    </ligand>
</feature>
<keyword evidence="7 9" id="KW-0414">Isoprene biosynthesis</keyword>
<evidence type="ECO:0000259" key="10">
    <source>
        <dbReference type="Pfam" id="PF02670"/>
    </source>
</evidence>
<feature type="binding site" evidence="9">
    <location>
        <position position="38"/>
    </location>
    <ligand>
        <name>NADPH</name>
        <dbReference type="ChEBI" id="CHEBI:57783"/>
    </ligand>
</feature>
<dbReference type="FunFam" id="3.40.50.720:FF:000045">
    <property type="entry name" value="1-deoxy-D-xylulose 5-phosphate reductoisomerase"/>
    <property type="match status" value="1"/>
</dbReference>
<protein>
    <recommendedName>
        <fullName evidence="9">1-deoxy-D-xylulose 5-phosphate reductoisomerase</fullName>
        <shortName evidence="9">DXP reductoisomerase</shortName>
        <ecNumber evidence="9">1.1.1.267</ecNumber>
    </recommendedName>
    <alternativeName>
        <fullName evidence="9">1-deoxyxylulose-5-phosphate reductoisomerase</fullName>
    </alternativeName>
    <alternativeName>
        <fullName evidence="9">2-C-methyl-D-erythritol 4-phosphate synthase</fullName>
    </alternativeName>
</protein>
<evidence type="ECO:0000256" key="3">
    <source>
        <dbReference type="ARBA" id="ARBA00022723"/>
    </source>
</evidence>
<evidence type="ECO:0000256" key="2">
    <source>
        <dbReference type="ARBA" id="ARBA00006825"/>
    </source>
</evidence>
<dbReference type="InterPro" id="IPR026877">
    <property type="entry name" value="DXPR_C"/>
</dbReference>
<evidence type="ECO:0000259" key="11">
    <source>
        <dbReference type="Pfam" id="PF08436"/>
    </source>
</evidence>
<sequence length="388" mass="42771">MNIKKNISILGSTGSIGTQCLEIVDDNDDLNVVALSAGSNVTLLCEQAVKYKPEIVCIYDDSKVTDVKDKLKDTDIKVVSGMDGLIEIATVESADVVLTSVVGMIGIKPTIAAINAGKDIALANKETLVCAGHIIMPLARKKGVKILPVDSEHSAIFQSLNGESNEKIDKILLTASGGPFRGYTREQMKNVTLADALNHPNWSMGKKITIDSSTMVNKGLEVMEARWLFDVSIDDIEVVIQPQSLIHSMVQYVDGAIIAQLGTPDMRLPIQYALFYPERRFLKGDRVDFKTLKSITFDTPDLDNFKGLYLALAAARRGGNIPTAFNAANELAVSKFLNEEIKYLEIVDLIEYVMNNIEFIDNPDVDQILDTEKKAYELINEKLDNNRK</sequence>
<evidence type="ECO:0000256" key="9">
    <source>
        <dbReference type="HAMAP-Rule" id="MF_00183"/>
    </source>
</evidence>
<feature type="binding site" evidence="9">
    <location>
        <position position="221"/>
    </location>
    <ligand>
        <name>Mn(2+)</name>
        <dbReference type="ChEBI" id="CHEBI:29035"/>
    </ligand>
</feature>
<comment type="caution">
    <text evidence="9">Lacks conserved residue(s) required for the propagation of feature annotation.</text>
</comment>
<feature type="binding site" evidence="9">
    <location>
        <position position="152"/>
    </location>
    <ligand>
        <name>Mn(2+)</name>
        <dbReference type="ChEBI" id="CHEBI:29035"/>
    </ligand>
</feature>
<evidence type="ECO:0000256" key="8">
    <source>
        <dbReference type="ARBA" id="ARBA00048543"/>
    </source>
</evidence>
<comment type="similarity">
    <text evidence="2 9">Belongs to the DXR family.</text>
</comment>
<feature type="domain" description="1-deoxy-D-xylulose 5-phosphate reductoisomerase N-terminal" evidence="10">
    <location>
        <begin position="7"/>
        <end position="132"/>
    </location>
</feature>
<feature type="binding site" evidence="9">
    <location>
        <position position="217"/>
    </location>
    <ligand>
        <name>1-deoxy-D-xylulose 5-phosphate</name>
        <dbReference type="ChEBI" id="CHEBI:57792"/>
    </ligand>
</feature>
<dbReference type="OrthoDB" id="9806546at2"/>
<dbReference type="Gene3D" id="3.40.50.720">
    <property type="entry name" value="NAD(P)-binding Rossmann-like Domain"/>
    <property type="match status" value="1"/>
</dbReference>
<evidence type="ECO:0000259" key="12">
    <source>
        <dbReference type="Pfam" id="PF13288"/>
    </source>
</evidence>
<keyword evidence="6 9" id="KW-0464">Manganese</keyword>
<comment type="function">
    <text evidence="9">Catalyzes the NADPH-dependent rearrangement and reduction of 1-deoxy-D-xylulose-5-phosphate (DXP) to 2-C-methyl-D-erythritol 4-phosphate (MEP).</text>
</comment>
<dbReference type="Proteomes" id="UP000190814">
    <property type="component" value="Unassembled WGS sequence"/>
</dbReference>
<feature type="binding site" evidence="9">
    <location>
        <position position="14"/>
    </location>
    <ligand>
        <name>NADPH</name>
        <dbReference type="ChEBI" id="CHEBI:57783"/>
    </ligand>
</feature>
<dbReference type="PANTHER" id="PTHR30525:SF0">
    <property type="entry name" value="1-DEOXY-D-XYLULOSE 5-PHOSPHATE REDUCTOISOMERASE, CHLOROPLASTIC"/>
    <property type="match status" value="1"/>
</dbReference>
<keyword evidence="3 9" id="KW-0479">Metal-binding</keyword>
<dbReference type="InterPro" id="IPR013644">
    <property type="entry name" value="DXP_reductoisomerase_C"/>
</dbReference>
<dbReference type="PIRSF" id="PIRSF006205">
    <property type="entry name" value="Dxp_reductismrs"/>
    <property type="match status" value="1"/>
</dbReference>
<dbReference type="STRING" id="39495.SAMN02745111_00405"/>
<feature type="binding site" evidence="9">
    <location>
        <position position="199"/>
    </location>
    <ligand>
        <name>1-deoxy-D-xylulose 5-phosphate</name>
        <dbReference type="ChEBI" id="CHEBI:57792"/>
    </ligand>
</feature>
<evidence type="ECO:0000256" key="1">
    <source>
        <dbReference type="ARBA" id="ARBA00005094"/>
    </source>
</evidence>
<feature type="binding site" evidence="9">
    <location>
        <position position="205"/>
    </location>
    <ligand>
        <name>NADPH</name>
        <dbReference type="ChEBI" id="CHEBI:57783"/>
    </ligand>
</feature>
<feature type="domain" description="1-deoxy-D-xylulose 5-phosphate reductoisomerase C-terminal" evidence="11">
    <location>
        <begin position="146"/>
        <end position="229"/>
    </location>
</feature>
<evidence type="ECO:0000256" key="4">
    <source>
        <dbReference type="ARBA" id="ARBA00022857"/>
    </source>
</evidence>
<feature type="binding site" evidence="9">
    <location>
        <position position="40"/>
    </location>
    <ligand>
        <name>NADPH</name>
        <dbReference type="ChEBI" id="CHEBI:57783"/>
    </ligand>
</feature>
<evidence type="ECO:0000313" key="14">
    <source>
        <dbReference type="Proteomes" id="UP000190814"/>
    </source>
</evidence>
<evidence type="ECO:0000256" key="6">
    <source>
        <dbReference type="ARBA" id="ARBA00023211"/>
    </source>
</evidence>
<accession>A0A1T4V8G9</accession>
<dbReference type="GO" id="GO:0030604">
    <property type="term" value="F:1-deoxy-D-xylulose-5-phosphate reductoisomerase activity"/>
    <property type="evidence" value="ECO:0007669"/>
    <property type="project" value="UniProtKB-UniRule"/>
</dbReference>
<feature type="binding site" evidence="9">
    <location>
        <position position="218"/>
    </location>
    <ligand>
        <name>1-deoxy-D-xylulose 5-phosphate</name>
        <dbReference type="ChEBI" id="CHEBI:57792"/>
    </ligand>
</feature>
<dbReference type="SUPFAM" id="SSF51735">
    <property type="entry name" value="NAD(P)-binding Rossmann-fold domains"/>
    <property type="match status" value="1"/>
</dbReference>
<comment type="pathway">
    <text evidence="1 9">Isoprenoid biosynthesis; isopentenyl diphosphate biosynthesis via DXP pathway; isopentenyl diphosphate from 1-deoxy-D-xylulose 5-phosphate: step 1/6.</text>
</comment>
<dbReference type="UniPathway" id="UPA00056">
    <property type="reaction ID" value="UER00092"/>
</dbReference>
<proteinExistence type="inferred from homology"/>
<dbReference type="Pfam" id="PF13288">
    <property type="entry name" value="DXPR_C"/>
    <property type="match status" value="1"/>
</dbReference>
<organism evidence="13 14">
    <name type="scientific">Eubacterium uniforme</name>
    <dbReference type="NCBI Taxonomy" id="39495"/>
    <lineage>
        <taxon>Bacteria</taxon>
        <taxon>Bacillati</taxon>
        <taxon>Bacillota</taxon>
        <taxon>Clostridia</taxon>
        <taxon>Eubacteriales</taxon>
        <taxon>Eubacteriaceae</taxon>
        <taxon>Eubacterium</taxon>
    </lineage>
</organism>
<feature type="binding site" evidence="9">
    <location>
        <position position="124"/>
    </location>
    <ligand>
        <name>NADPH</name>
        <dbReference type="ChEBI" id="CHEBI:57783"/>
    </ligand>
</feature>
<comment type="catalytic activity">
    <reaction evidence="8">
        <text>2-C-methyl-D-erythritol 4-phosphate + NADP(+) = 1-deoxy-D-xylulose 5-phosphate + NADPH + H(+)</text>
        <dbReference type="Rhea" id="RHEA:13717"/>
        <dbReference type="ChEBI" id="CHEBI:15378"/>
        <dbReference type="ChEBI" id="CHEBI:57783"/>
        <dbReference type="ChEBI" id="CHEBI:57792"/>
        <dbReference type="ChEBI" id="CHEBI:58262"/>
        <dbReference type="ChEBI" id="CHEBI:58349"/>
        <dbReference type="EC" id="1.1.1.267"/>
    </reaction>
    <physiologicalReaction direction="right-to-left" evidence="8">
        <dbReference type="Rhea" id="RHEA:13719"/>
    </physiologicalReaction>
</comment>
<dbReference type="RefSeq" id="WP_078765296.1">
    <property type="nucleotide sequence ID" value="NZ_FUXZ01000003.1"/>
</dbReference>
<dbReference type="Gene3D" id="1.10.1740.10">
    <property type="match status" value="1"/>
</dbReference>
<dbReference type="Pfam" id="PF02670">
    <property type="entry name" value="DXP_reductoisom"/>
    <property type="match status" value="1"/>
</dbReference>
<feature type="domain" description="DXP reductoisomerase C-terminal" evidence="12">
    <location>
        <begin position="261"/>
        <end position="376"/>
    </location>
</feature>
<evidence type="ECO:0000256" key="5">
    <source>
        <dbReference type="ARBA" id="ARBA00023002"/>
    </source>
</evidence>
<dbReference type="HAMAP" id="MF_00183">
    <property type="entry name" value="DXP_reductoisom"/>
    <property type="match status" value="1"/>
</dbReference>
<reference evidence="13 14" key="1">
    <citation type="submission" date="2017-02" db="EMBL/GenBank/DDBJ databases">
        <authorList>
            <person name="Peterson S.W."/>
        </authorList>
    </citation>
    <scope>NUCLEOTIDE SEQUENCE [LARGE SCALE GENOMIC DNA]</scope>
    <source>
        <strain evidence="13 14">ATCC 35992</strain>
    </source>
</reference>
<keyword evidence="13" id="KW-0413">Isomerase</keyword>
<keyword evidence="4 9" id="KW-0521">NADP</keyword>
<feature type="binding site" evidence="9">
    <location>
        <position position="176"/>
    </location>
    <ligand>
        <name>1-deoxy-D-xylulose 5-phosphate</name>
        <dbReference type="ChEBI" id="CHEBI:57792"/>
    </ligand>
</feature>
<dbReference type="EMBL" id="FUXZ01000003">
    <property type="protein sequence ID" value="SKA61203.1"/>
    <property type="molecule type" value="Genomic_DNA"/>
</dbReference>
<feature type="binding site" evidence="9">
    <location>
        <position position="221"/>
    </location>
    <ligand>
        <name>1-deoxy-D-xylulose 5-phosphate</name>
        <dbReference type="ChEBI" id="CHEBI:57792"/>
    </ligand>
</feature>
<feature type="binding site" evidence="9">
    <location>
        <position position="13"/>
    </location>
    <ligand>
        <name>NADPH</name>
        <dbReference type="ChEBI" id="CHEBI:57783"/>
    </ligand>
</feature>
<dbReference type="InterPro" id="IPR036291">
    <property type="entry name" value="NAD(P)-bd_dom_sf"/>
</dbReference>
<evidence type="ECO:0000256" key="7">
    <source>
        <dbReference type="ARBA" id="ARBA00023229"/>
    </source>
</evidence>
<comment type="cofactor">
    <cofactor evidence="9">
        <name>Mg(2+)</name>
        <dbReference type="ChEBI" id="CHEBI:18420"/>
    </cofactor>
    <cofactor evidence="9">
        <name>Mn(2+)</name>
        <dbReference type="ChEBI" id="CHEBI:29035"/>
    </cofactor>
</comment>
<dbReference type="Pfam" id="PF08436">
    <property type="entry name" value="DXP_redisom_C"/>
    <property type="match status" value="1"/>
</dbReference>
<feature type="binding site" evidence="9">
    <location>
        <position position="125"/>
    </location>
    <ligand>
        <name>1-deoxy-D-xylulose 5-phosphate</name>
        <dbReference type="ChEBI" id="CHEBI:57792"/>
    </ligand>
</feature>
<dbReference type="GO" id="GO:0051484">
    <property type="term" value="P:isopentenyl diphosphate biosynthetic process, methylerythritol 4-phosphate pathway involved in terpenoid biosynthetic process"/>
    <property type="evidence" value="ECO:0007669"/>
    <property type="project" value="TreeGrafter"/>
</dbReference>
<name>A0A1T4V8G9_9FIRM</name>
<dbReference type="InterPro" id="IPR003821">
    <property type="entry name" value="DXP_reductoisomerase"/>
</dbReference>